<dbReference type="RefSeq" id="XP_017994351.1">
    <property type="nucleotide sequence ID" value="XM_018143267.1"/>
</dbReference>
<evidence type="ECO:0000313" key="3">
    <source>
        <dbReference type="EMBL" id="KPI34388.1"/>
    </source>
</evidence>
<dbReference type="PRINTS" id="PR00081">
    <property type="entry name" value="GDHRDH"/>
</dbReference>
<dbReference type="InterPro" id="IPR036291">
    <property type="entry name" value="NAD(P)-bd_dom_sf"/>
</dbReference>
<evidence type="ECO:0000256" key="1">
    <source>
        <dbReference type="ARBA" id="ARBA00006484"/>
    </source>
</evidence>
<gene>
    <name evidence="3" type="ORF">AB675_3235</name>
</gene>
<dbReference type="GeneID" id="28735147"/>
<dbReference type="EMBL" id="LFJN01000062">
    <property type="protein sequence ID" value="KPI34388.1"/>
    <property type="molecule type" value="Genomic_DNA"/>
</dbReference>
<dbReference type="AlphaFoldDB" id="A0A0N0NHC0"/>
<dbReference type="GO" id="GO:0016491">
    <property type="term" value="F:oxidoreductase activity"/>
    <property type="evidence" value="ECO:0007669"/>
    <property type="project" value="UniProtKB-KW"/>
</dbReference>
<comment type="caution">
    <text evidence="3">The sequence shown here is derived from an EMBL/GenBank/DDBJ whole genome shotgun (WGS) entry which is preliminary data.</text>
</comment>
<keyword evidence="4" id="KW-1185">Reference proteome</keyword>
<dbReference type="PANTHER" id="PTHR43157:SF31">
    <property type="entry name" value="PHOSPHATIDYLINOSITOL-GLYCAN BIOSYNTHESIS CLASS F PROTEIN"/>
    <property type="match status" value="1"/>
</dbReference>
<dbReference type="Gene3D" id="3.40.50.720">
    <property type="entry name" value="NAD(P)-binding Rossmann-like Domain"/>
    <property type="match status" value="1"/>
</dbReference>
<evidence type="ECO:0000313" key="4">
    <source>
        <dbReference type="Proteomes" id="UP000038010"/>
    </source>
</evidence>
<keyword evidence="2" id="KW-0560">Oxidoreductase</keyword>
<name>A0A0N0NHC0_9EURO</name>
<dbReference type="Proteomes" id="UP000038010">
    <property type="component" value="Unassembled WGS sequence"/>
</dbReference>
<organism evidence="3 4">
    <name type="scientific">Cyphellophora attinorum</name>
    <dbReference type="NCBI Taxonomy" id="1664694"/>
    <lineage>
        <taxon>Eukaryota</taxon>
        <taxon>Fungi</taxon>
        <taxon>Dikarya</taxon>
        <taxon>Ascomycota</taxon>
        <taxon>Pezizomycotina</taxon>
        <taxon>Eurotiomycetes</taxon>
        <taxon>Chaetothyriomycetidae</taxon>
        <taxon>Chaetothyriales</taxon>
        <taxon>Cyphellophoraceae</taxon>
        <taxon>Cyphellophora</taxon>
    </lineage>
</organism>
<dbReference type="Pfam" id="PF00106">
    <property type="entry name" value="adh_short"/>
    <property type="match status" value="1"/>
</dbReference>
<dbReference type="InterPro" id="IPR002347">
    <property type="entry name" value="SDR_fam"/>
</dbReference>
<evidence type="ECO:0000256" key="2">
    <source>
        <dbReference type="ARBA" id="ARBA00023002"/>
    </source>
</evidence>
<sequence>MGFFYSQLFVTPPLPTRPFTNETVIVTGANTGLGLEAARHIARLGCSQLILACRNTKAGETAKQSILASLPTSTPKSSIPEIQVWPLDLSSYASITAFATRCTTSLPRLDALLASAGIATAKWSLLEGHESSITVNVLGTFLLCLLLIPKLESTAKQYSQTTDLPPRISIVSSEVHKHTLFTQQHADNIFAALDEGPLDAQGKNVLADRYPVSKLLQILLARYGLAPRLTQQGSPVVVNYLSPGLCQSELNREGNMVVRIMKAIFGRTAEVGGRILAAGVGAAVDGKEGVRLFGEGHGKYMRDGVFDDGDLGQWAASEEGRKVGERLWAEMLEILEHVDGVEGLKRWE</sequence>
<dbReference type="PANTHER" id="PTHR43157">
    <property type="entry name" value="PHOSPHATIDYLINOSITOL-GLYCAN BIOSYNTHESIS CLASS F PROTEIN-RELATED"/>
    <property type="match status" value="1"/>
</dbReference>
<protein>
    <submittedName>
        <fullName evidence="3">Retinol dehydrogenase 12</fullName>
    </submittedName>
</protein>
<reference evidence="3 4" key="1">
    <citation type="submission" date="2015-06" db="EMBL/GenBank/DDBJ databases">
        <title>Draft genome of the ant-associated black yeast Phialophora attae CBS 131958.</title>
        <authorList>
            <person name="Moreno L.F."/>
            <person name="Stielow B.J."/>
            <person name="de Hoog S."/>
            <person name="Vicente V.A."/>
            <person name="Weiss V.A."/>
            <person name="de Vries M."/>
            <person name="Cruz L.M."/>
            <person name="Souza E.M."/>
        </authorList>
    </citation>
    <scope>NUCLEOTIDE SEQUENCE [LARGE SCALE GENOMIC DNA]</scope>
    <source>
        <strain evidence="3 4">CBS 131958</strain>
    </source>
</reference>
<proteinExistence type="inferred from homology"/>
<dbReference type="SUPFAM" id="SSF51735">
    <property type="entry name" value="NAD(P)-binding Rossmann-fold domains"/>
    <property type="match status" value="1"/>
</dbReference>
<dbReference type="STRING" id="1664694.A0A0N0NHC0"/>
<comment type="similarity">
    <text evidence="1">Belongs to the short-chain dehydrogenases/reductases (SDR) family.</text>
</comment>
<dbReference type="OrthoDB" id="542013at2759"/>
<dbReference type="VEuPathDB" id="FungiDB:AB675_3235"/>
<accession>A0A0N0NHC0</accession>